<dbReference type="GO" id="GO:0035965">
    <property type="term" value="P:cardiolipin acyl-chain remodeling"/>
    <property type="evidence" value="ECO:0007669"/>
    <property type="project" value="TreeGrafter"/>
</dbReference>
<dbReference type="InterPro" id="IPR023395">
    <property type="entry name" value="MCP_dom_sf"/>
</dbReference>
<dbReference type="PANTHER" id="PTHR12497:SF0">
    <property type="entry name" value="TAFAZZIN"/>
    <property type="match status" value="1"/>
</dbReference>
<dbReference type="SUPFAM" id="SSF69593">
    <property type="entry name" value="Glycerol-3-phosphate (1)-acyltransferase"/>
    <property type="match status" value="1"/>
</dbReference>
<comment type="catalytic activity">
    <reaction evidence="18">
        <text>1-hexadecanoyl-2-(9Z,12Z-octadecadienoyl)-sn-glycero-3-phospho-(1'-sn-glycerol) + 1-(9Z-octadecenoyl)-sn-glycero-3-phosphate = 1-(9Z)-octadecenoyl-2-(9Z,12Z)-octadecadienoyl-sn-glycero-3-phosphate + 1-hexadecanoyl-sn-glycero-3-phospho-(1'-sn-glycerol)</text>
        <dbReference type="Rhea" id="RHEA:67752"/>
        <dbReference type="ChEBI" id="CHEBI:72840"/>
        <dbReference type="ChEBI" id="CHEBI:74544"/>
        <dbReference type="ChEBI" id="CHEBI:74563"/>
        <dbReference type="ChEBI" id="CHEBI:75158"/>
    </reaction>
    <physiologicalReaction direction="left-to-right" evidence="18">
        <dbReference type="Rhea" id="RHEA:67753"/>
    </physiologicalReaction>
    <physiologicalReaction direction="right-to-left" evidence="18">
        <dbReference type="Rhea" id="RHEA:67754"/>
    </physiologicalReaction>
</comment>
<feature type="transmembrane region" description="Helical" evidence="22">
    <location>
        <begin position="117"/>
        <end position="135"/>
    </location>
</feature>
<comment type="similarity">
    <text evidence="3 21">Belongs to the mitochondrial carrier (TC 2.A.29) family.</text>
</comment>
<evidence type="ECO:0000313" key="24">
    <source>
        <dbReference type="EMBL" id="CAK6984461.1"/>
    </source>
</evidence>
<feature type="transmembrane region" description="Helical" evidence="22">
    <location>
        <begin position="15"/>
        <end position="35"/>
    </location>
</feature>
<evidence type="ECO:0000256" key="2">
    <source>
        <dbReference type="ARBA" id="ARBA00004141"/>
    </source>
</evidence>
<dbReference type="InterPro" id="IPR002123">
    <property type="entry name" value="Plipid/glycerol_acylTrfase"/>
</dbReference>
<comment type="catalytic activity">
    <reaction evidence="15">
        <text>1'-[1,2-diacyl-sn-glycero-3-phospho],3'-[1-acyl-sn-glycero-3-phospho]-glycerol + a 1,2-diacyl-sn-glycero-3-phosphocholine = a cardiolipin + a 1-acyl-sn-glycero-3-phosphocholine</text>
        <dbReference type="Rhea" id="RHEA:33731"/>
        <dbReference type="ChEBI" id="CHEBI:57643"/>
        <dbReference type="ChEBI" id="CHEBI:58168"/>
        <dbReference type="ChEBI" id="CHEBI:62237"/>
        <dbReference type="ChEBI" id="CHEBI:64743"/>
    </reaction>
    <physiologicalReaction direction="left-to-right" evidence="15">
        <dbReference type="Rhea" id="RHEA:33732"/>
    </physiologicalReaction>
    <physiologicalReaction direction="right-to-left" evidence="15">
        <dbReference type="Rhea" id="RHEA:33733"/>
    </physiologicalReaction>
</comment>
<dbReference type="Gene3D" id="1.50.40.10">
    <property type="entry name" value="Mitochondrial carrier domain"/>
    <property type="match status" value="2"/>
</dbReference>
<keyword evidence="13" id="KW-0012">Acyltransferase</keyword>
<dbReference type="SMART" id="SM00563">
    <property type="entry name" value="PlsC"/>
    <property type="match status" value="1"/>
</dbReference>
<dbReference type="Pfam" id="PF00153">
    <property type="entry name" value="Mito_carr"/>
    <property type="match status" value="3"/>
</dbReference>
<evidence type="ECO:0000256" key="18">
    <source>
        <dbReference type="ARBA" id="ARBA00048978"/>
    </source>
</evidence>
<dbReference type="AlphaFoldDB" id="A0AAV1QK27"/>
<name>A0AAV1QK27_SCOSC</name>
<comment type="catalytic activity">
    <reaction evidence="19">
        <text>1,2-di-(9Z-octadecenoyl)-sn-glycero-3-phosphocholine + 1-hexadecanoyl-sn-glycero-3-phosphocholine = 1-hexadecanoyl-2-(9Z-octadecenoyl)-sn-glycero-3-phosphocholine + 1-(9Z-octadecenoyl)-sn-glycero-3-phosphocholine</text>
        <dbReference type="Rhea" id="RHEA:43816"/>
        <dbReference type="ChEBI" id="CHEBI:28610"/>
        <dbReference type="ChEBI" id="CHEBI:72998"/>
        <dbReference type="ChEBI" id="CHEBI:73001"/>
        <dbReference type="ChEBI" id="CHEBI:74669"/>
    </reaction>
    <physiologicalReaction direction="left-to-right" evidence="19">
        <dbReference type="Rhea" id="RHEA:43817"/>
    </physiologicalReaction>
    <physiologicalReaction direction="right-to-left" evidence="19">
        <dbReference type="Rhea" id="RHEA:43818"/>
    </physiologicalReaction>
</comment>
<sequence>MSAPVMPGEERVSPLKNFLAGGVGGAFLLLAGHPLDTIKVRLQTQPKASCPQYVLYTGTYDCFRKTVSKEGLLGLYKGMGAPLAGVAPMMAISFFGFGLGKQLQQRDAATPLTNTQVFLAGCLAGVFTTVIVAPGERIKCLLQVQAGSGQSKYSGPVDCAVRLYREQGLRSVYKGTLLTLIRDVPSNGLYFLTYECLKHFLTPEGQSVSQLSTPNILLAGGVAGILNWTIALPPDVLKSNFQTAADGKYSGLADVLRTLLREEGAKGLYKGFNAVFLRAFPANAACFLGFERAATESVSMPLEVRWPFPRCPALAWRVSSSVIMGLVGSYSYFWTKYMNVLTVHNHEVLLELIDQRPSDTPLITLSNHQSCMDDPHLWGVLKFGQLWNFNKMRWTPTASDICFTKELHSRFFSRGKCVPVCRGDGVYQKGMDFILERLNRGEWVHIFPEGKINMTEEFLRLKWGVGRLIAECSLNPIILPLWHVGLSDVLPNVTPYIPRTGKRITVLVGKPFSVKEIVDSLRAENKSQMEMRKTLTDFIQDEFQSLKVQAEVLHRQVQTTS</sequence>
<evidence type="ECO:0000256" key="19">
    <source>
        <dbReference type="ARBA" id="ARBA00049543"/>
    </source>
</evidence>
<dbReference type="PANTHER" id="PTHR12497">
    <property type="entry name" value="TAZ PROTEIN TAFAZZIN"/>
    <property type="match status" value="1"/>
</dbReference>
<keyword evidence="8" id="KW-1000">Mitochondrion outer membrane</keyword>
<feature type="repeat" description="Solcar" evidence="20">
    <location>
        <begin position="12"/>
        <end position="103"/>
    </location>
</feature>
<evidence type="ECO:0000256" key="12">
    <source>
        <dbReference type="ARBA" id="ARBA00023136"/>
    </source>
</evidence>
<keyword evidence="10" id="KW-0443">Lipid metabolism</keyword>
<evidence type="ECO:0000256" key="16">
    <source>
        <dbReference type="ARBA" id="ARBA00048255"/>
    </source>
</evidence>
<evidence type="ECO:0000256" key="7">
    <source>
        <dbReference type="ARBA" id="ARBA00022692"/>
    </source>
</evidence>
<dbReference type="GO" id="GO:0005741">
    <property type="term" value="C:mitochondrial outer membrane"/>
    <property type="evidence" value="ECO:0007669"/>
    <property type="project" value="UniProtKB-SubCell"/>
</dbReference>
<evidence type="ECO:0000256" key="14">
    <source>
        <dbReference type="ARBA" id="ARBA00024323"/>
    </source>
</evidence>
<keyword evidence="12 20" id="KW-0472">Membrane</keyword>
<feature type="repeat" description="Solcar" evidence="20">
    <location>
        <begin position="112"/>
        <end position="200"/>
    </location>
</feature>
<dbReference type="GO" id="GO:0005743">
    <property type="term" value="C:mitochondrial inner membrane"/>
    <property type="evidence" value="ECO:0007669"/>
    <property type="project" value="UniProtKB-SubCell"/>
</dbReference>
<evidence type="ECO:0000256" key="9">
    <source>
        <dbReference type="ARBA" id="ARBA00022792"/>
    </source>
</evidence>
<evidence type="ECO:0000256" key="5">
    <source>
        <dbReference type="ARBA" id="ARBA00020499"/>
    </source>
</evidence>
<keyword evidence="11" id="KW-0496">Mitochondrion</keyword>
<feature type="transmembrane region" description="Helical" evidence="22">
    <location>
        <begin position="74"/>
        <end position="97"/>
    </location>
</feature>
<keyword evidence="22" id="KW-1133">Transmembrane helix</keyword>
<dbReference type="GO" id="GO:0007007">
    <property type="term" value="P:inner mitochondrial membrane organization"/>
    <property type="evidence" value="ECO:0007669"/>
    <property type="project" value="TreeGrafter"/>
</dbReference>
<evidence type="ECO:0000256" key="13">
    <source>
        <dbReference type="ARBA" id="ARBA00023315"/>
    </source>
</evidence>
<keyword evidence="21" id="KW-0813">Transport</keyword>
<organism evidence="24 25">
    <name type="scientific">Scomber scombrus</name>
    <name type="common">Atlantic mackerel</name>
    <name type="synonym">Scomber vernalis</name>
    <dbReference type="NCBI Taxonomy" id="13677"/>
    <lineage>
        <taxon>Eukaryota</taxon>
        <taxon>Metazoa</taxon>
        <taxon>Chordata</taxon>
        <taxon>Craniata</taxon>
        <taxon>Vertebrata</taxon>
        <taxon>Euteleostomi</taxon>
        <taxon>Actinopterygii</taxon>
        <taxon>Neopterygii</taxon>
        <taxon>Teleostei</taxon>
        <taxon>Neoteleostei</taxon>
        <taxon>Acanthomorphata</taxon>
        <taxon>Pelagiaria</taxon>
        <taxon>Scombriformes</taxon>
        <taxon>Scombridae</taxon>
        <taxon>Scomber</taxon>
    </lineage>
</organism>
<dbReference type="InterPro" id="IPR000872">
    <property type="entry name" value="Tafazzin"/>
</dbReference>
<evidence type="ECO:0000256" key="4">
    <source>
        <dbReference type="ARBA" id="ARBA00010524"/>
    </source>
</evidence>
<dbReference type="Proteomes" id="UP001314229">
    <property type="component" value="Unassembled WGS sequence"/>
</dbReference>
<evidence type="ECO:0000256" key="21">
    <source>
        <dbReference type="RuleBase" id="RU000488"/>
    </source>
</evidence>
<comment type="caution">
    <text evidence="24">The sequence shown here is derived from an EMBL/GenBank/DDBJ whole genome shotgun (WGS) entry which is preliminary data.</text>
</comment>
<evidence type="ECO:0000256" key="1">
    <source>
        <dbReference type="ARBA" id="ARBA00004137"/>
    </source>
</evidence>
<feature type="repeat" description="Solcar" evidence="20">
    <location>
        <begin position="211"/>
        <end position="296"/>
    </location>
</feature>
<evidence type="ECO:0000256" key="8">
    <source>
        <dbReference type="ARBA" id="ARBA00022787"/>
    </source>
</evidence>
<dbReference type="PRINTS" id="PR00979">
    <property type="entry name" value="TAFAZZIN"/>
</dbReference>
<evidence type="ECO:0000256" key="17">
    <source>
        <dbReference type="ARBA" id="ARBA00048751"/>
    </source>
</evidence>
<dbReference type="SUPFAM" id="SSF103506">
    <property type="entry name" value="Mitochondrial carrier"/>
    <property type="match status" value="1"/>
</dbReference>
<keyword evidence="6" id="KW-0808">Transferase</keyword>
<protein>
    <recommendedName>
        <fullName evidence="5">Tafazzin</fullName>
    </recommendedName>
</protein>
<evidence type="ECO:0000256" key="20">
    <source>
        <dbReference type="PROSITE-ProRule" id="PRU00282"/>
    </source>
</evidence>
<comment type="catalytic activity">
    <reaction evidence="16">
        <text>1-hexadecanoyl-2-(9Z,12Z-octadecadienoyl)-sn-glycero-3-phosphocholine + 1-hexadecanoyl-sn-glycero-3-phosphocholine = 2-(9Z,12Z-octadecadienoyl)-sn-glycero-3-phosphocholine + 1,2-dihexadecanoyl-sn-glycero-3-phosphocholine</text>
        <dbReference type="Rhea" id="RHEA:68988"/>
        <dbReference type="ChEBI" id="CHEBI:72998"/>
        <dbReference type="ChEBI" id="CHEBI:72999"/>
        <dbReference type="ChEBI" id="CHEBI:73002"/>
        <dbReference type="ChEBI" id="CHEBI:76084"/>
    </reaction>
    <physiologicalReaction direction="left-to-right" evidence="16">
        <dbReference type="Rhea" id="RHEA:68989"/>
    </physiologicalReaction>
    <physiologicalReaction direction="right-to-left" evidence="16">
        <dbReference type="Rhea" id="RHEA:68990"/>
    </physiologicalReaction>
</comment>
<evidence type="ECO:0000256" key="15">
    <source>
        <dbReference type="ARBA" id="ARBA00047906"/>
    </source>
</evidence>
<comment type="similarity">
    <text evidence="4">Belongs to the taffazin family.</text>
</comment>
<dbReference type="InterPro" id="IPR018108">
    <property type="entry name" value="MCP_transmembrane"/>
</dbReference>
<dbReference type="GO" id="GO:0047184">
    <property type="term" value="F:1-acylglycerophosphocholine O-acyltransferase activity"/>
    <property type="evidence" value="ECO:0007669"/>
    <property type="project" value="TreeGrafter"/>
</dbReference>
<comment type="catalytic activity">
    <reaction evidence="17">
        <text>a 1-acyl-sn-glycero-3-phosphate + a 1,2-diacyl-sn-glycero-3-phospho-(1'-sn-glycerol) = 1-acyl-sn-glycero-3-phospho-(1'-sn-glycerol) + a 1,2-diacyl-sn-glycero-3-phosphate</text>
        <dbReference type="Rhea" id="RHEA:67748"/>
        <dbReference type="ChEBI" id="CHEBI:57970"/>
        <dbReference type="ChEBI" id="CHEBI:58608"/>
        <dbReference type="ChEBI" id="CHEBI:64716"/>
        <dbReference type="ChEBI" id="CHEBI:64840"/>
    </reaction>
    <physiologicalReaction direction="left-to-right" evidence="17">
        <dbReference type="Rhea" id="RHEA:67749"/>
    </physiologicalReaction>
    <physiologicalReaction direction="right-to-left" evidence="17">
        <dbReference type="Rhea" id="RHEA:67750"/>
    </physiologicalReaction>
</comment>
<reference evidence="24 25" key="1">
    <citation type="submission" date="2024-01" db="EMBL/GenBank/DDBJ databases">
        <authorList>
            <person name="Alioto T."/>
            <person name="Alioto T."/>
            <person name="Gomez Garrido J."/>
        </authorList>
    </citation>
    <scope>NUCLEOTIDE SEQUENCE [LARGE SCALE GENOMIC DNA]</scope>
</reference>
<dbReference type="EMBL" id="CAWUFR010001863">
    <property type="protein sequence ID" value="CAK6984461.1"/>
    <property type="molecule type" value="Genomic_DNA"/>
</dbReference>
<dbReference type="PROSITE" id="PS50920">
    <property type="entry name" value="SOLCAR"/>
    <property type="match status" value="3"/>
</dbReference>
<evidence type="ECO:0000313" key="25">
    <source>
        <dbReference type="Proteomes" id="UP001314229"/>
    </source>
</evidence>
<accession>A0AAV1QK27</accession>
<proteinExistence type="inferred from homology"/>
<keyword evidence="7 20" id="KW-0812">Transmembrane</keyword>
<evidence type="ECO:0000256" key="11">
    <source>
        <dbReference type="ARBA" id="ARBA00023128"/>
    </source>
</evidence>
<evidence type="ECO:0000256" key="22">
    <source>
        <dbReference type="SAM" id="Phobius"/>
    </source>
</evidence>
<keyword evidence="25" id="KW-1185">Reference proteome</keyword>
<gene>
    <name evidence="24" type="ORF">FSCOSCO3_A025570</name>
</gene>
<keyword evidence="9" id="KW-0999">Mitochondrion inner membrane</keyword>
<dbReference type="Pfam" id="PF01553">
    <property type="entry name" value="Acyltransferase"/>
    <property type="match status" value="1"/>
</dbReference>
<evidence type="ECO:0000259" key="23">
    <source>
        <dbReference type="SMART" id="SM00563"/>
    </source>
</evidence>
<dbReference type="CDD" id="cd07989">
    <property type="entry name" value="LPLAT_AGPAT-like"/>
    <property type="match status" value="1"/>
</dbReference>
<evidence type="ECO:0000256" key="3">
    <source>
        <dbReference type="ARBA" id="ARBA00006375"/>
    </source>
</evidence>
<evidence type="ECO:0000256" key="6">
    <source>
        <dbReference type="ARBA" id="ARBA00022679"/>
    </source>
</evidence>
<evidence type="ECO:0000256" key="10">
    <source>
        <dbReference type="ARBA" id="ARBA00023098"/>
    </source>
</evidence>
<feature type="domain" description="Phospholipid/glycerol acyltransferase" evidence="23">
    <location>
        <begin position="362"/>
        <end position="486"/>
    </location>
</feature>
<comment type="subcellular location">
    <subcellularLocation>
        <location evidence="2">Membrane</location>
        <topology evidence="2">Multi-pass membrane protein</topology>
    </subcellularLocation>
    <subcellularLocation>
        <location evidence="1">Mitochondrion inner membrane</location>
        <topology evidence="1">Peripheral membrane protein</topology>
        <orientation evidence="1">Intermembrane side</orientation>
    </subcellularLocation>
    <subcellularLocation>
        <location evidence="14">Mitochondrion outer membrane</location>
        <topology evidence="14">Peripheral membrane protein</topology>
        <orientation evidence="14">Intermembrane side</orientation>
    </subcellularLocation>
</comment>